<sequence length="290" mass="32112">MSAVENTTTTVAPESGSEHLKFKVIDHLYTYPLVQQTDAFVSTLPVTRVVVANVKPLLETKIVTAPLKVMKPATDLVDNLAVKSLVALEKVIPSLKTKTYQRLGEEAMMPYNFTKNTINKGASEVIDFTVTYGYEPVHSNIVKFRKLYNEKVYDTKGKPLIRGSLDSVFAPCNKKLEEFIKQYLPEGTDVPTEGFTNEFDRSFALAYNALTRAIPVTEKKATDVIMAPCNYSNHVVDVFNSNLDKEENLGLKNSLAASKAAVIELEQEALTFIKEKNPIAKKSTPQATAA</sequence>
<dbReference type="AlphaFoldDB" id="A0A1B7T9V6"/>
<gene>
    <name evidence="1" type="ORF">HANVADRAFT_53895</name>
</gene>
<dbReference type="Pfam" id="PF17316">
    <property type="entry name" value="Perilipin_2"/>
    <property type="match status" value="1"/>
</dbReference>
<keyword evidence="2" id="KW-1185">Reference proteome</keyword>
<dbReference type="OrthoDB" id="376826at2759"/>
<evidence type="ECO:0008006" key="3">
    <source>
        <dbReference type="Google" id="ProtNLM"/>
    </source>
</evidence>
<organism evidence="1 2">
    <name type="scientific">Hanseniaspora valbyensis NRRL Y-1626</name>
    <dbReference type="NCBI Taxonomy" id="766949"/>
    <lineage>
        <taxon>Eukaryota</taxon>
        <taxon>Fungi</taxon>
        <taxon>Dikarya</taxon>
        <taxon>Ascomycota</taxon>
        <taxon>Saccharomycotina</taxon>
        <taxon>Saccharomycetes</taxon>
        <taxon>Saccharomycodales</taxon>
        <taxon>Saccharomycodaceae</taxon>
        <taxon>Hanseniaspora</taxon>
    </lineage>
</organism>
<accession>A0A1B7T9V6</accession>
<comment type="caution">
    <text evidence="1">The sequence shown here is derived from an EMBL/GenBank/DDBJ whole genome shotgun (WGS) entry which is preliminary data.</text>
</comment>
<proteinExistence type="predicted"/>
<dbReference type="Proteomes" id="UP000092321">
    <property type="component" value="Unassembled WGS sequence"/>
</dbReference>
<evidence type="ECO:0000313" key="1">
    <source>
        <dbReference type="EMBL" id="OBA25493.1"/>
    </source>
</evidence>
<protein>
    <recommendedName>
        <fullName evidence="3">Sporulation-specific protein 4</fullName>
    </recommendedName>
</protein>
<name>A0A1B7T9V6_9ASCO</name>
<evidence type="ECO:0000313" key="2">
    <source>
        <dbReference type="Proteomes" id="UP000092321"/>
    </source>
</evidence>
<reference evidence="2" key="1">
    <citation type="journal article" date="2016" name="Proc. Natl. Acad. Sci. U.S.A.">
        <title>Comparative genomics of biotechnologically important yeasts.</title>
        <authorList>
            <person name="Riley R."/>
            <person name="Haridas S."/>
            <person name="Wolfe K.H."/>
            <person name="Lopes M.R."/>
            <person name="Hittinger C.T."/>
            <person name="Goeker M."/>
            <person name="Salamov A.A."/>
            <person name="Wisecaver J.H."/>
            <person name="Long T.M."/>
            <person name="Calvey C.H."/>
            <person name="Aerts A.L."/>
            <person name="Barry K.W."/>
            <person name="Choi C."/>
            <person name="Clum A."/>
            <person name="Coughlan A.Y."/>
            <person name="Deshpande S."/>
            <person name="Douglass A.P."/>
            <person name="Hanson S.J."/>
            <person name="Klenk H.-P."/>
            <person name="LaButti K.M."/>
            <person name="Lapidus A."/>
            <person name="Lindquist E.A."/>
            <person name="Lipzen A.M."/>
            <person name="Meier-Kolthoff J.P."/>
            <person name="Ohm R.A."/>
            <person name="Otillar R.P."/>
            <person name="Pangilinan J.L."/>
            <person name="Peng Y."/>
            <person name="Rokas A."/>
            <person name="Rosa C.A."/>
            <person name="Scheuner C."/>
            <person name="Sibirny A.A."/>
            <person name="Slot J.C."/>
            <person name="Stielow J.B."/>
            <person name="Sun H."/>
            <person name="Kurtzman C.P."/>
            <person name="Blackwell M."/>
            <person name="Grigoriev I.V."/>
            <person name="Jeffries T.W."/>
        </authorList>
    </citation>
    <scope>NUCLEOTIDE SEQUENCE [LARGE SCALE GENOMIC DNA]</scope>
    <source>
        <strain evidence="2">NRRL Y-1626</strain>
    </source>
</reference>
<dbReference type="EMBL" id="LXPE01000086">
    <property type="protein sequence ID" value="OBA25493.1"/>
    <property type="molecule type" value="Genomic_DNA"/>
</dbReference>